<feature type="signal peptide" evidence="8">
    <location>
        <begin position="1"/>
        <end position="23"/>
    </location>
</feature>
<dbReference type="Proteomes" id="UP000694924">
    <property type="component" value="Unplaced"/>
</dbReference>
<evidence type="ECO:0000256" key="2">
    <source>
        <dbReference type="ARBA" id="ARBA00022622"/>
    </source>
</evidence>
<name>A0ABM1IEE1_POLDO</name>
<organism evidence="9 10">
    <name type="scientific">Polistes dominula</name>
    <name type="common">European paper wasp</name>
    <name type="synonym">Vespa dominula</name>
    <dbReference type="NCBI Taxonomy" id="743375"/>
    <lineage>
        <taxon>Eukaryota</taxon>
        <taxon>Metazoa</taxon>
        <taxon>Ecdysozoa</taxon>
        <taxon>Arthropoda</taxon>
        <taxon>Hexapoda</taxon>
        <taxon>Insecta</taxon>
        <taxon>Pterygota</taxon>
        <taxon>Neoptera</taxon>
        <taxon>Endopterygota</taxon>
        <taxon>Hymenoptera</taxon>
        <taxon>Apocrita</taxon>
        <taxon>Aculeata</taxon>
        <taxon>Vespoidea</taxon>
        <taxon>Vespidae</taxon>
        <taxon>Polistinae</taxon>
        <taxon>Polistini</taxon>
        <taxon>Polistes</taxon>
    </lineage>
</organism>
<evidence type="ECO:0000256" key="3">
    <source>
        <dbReference type="ARBA" id="ARBA00022692"/>
    </source>
</evidence>
<evidence type="ECO:0000256" key="8">
    <source>
        <dbReference type="SAM" id="SignalP"/>
    </source>
</evidence>
<dbReference type="PANTHER" id="PTHR33562">
    <property type="entry name" value="ATILLA, ISOFORM B-RELATED-RELATED"/>
    <property type="match status" value="1"/>
</dbReference>
<protein>
    <submittedName>
        <fullName evidence="10">Uncharacterized protein LOC107067503</fullName>
    </submittedName>
</protein>
<reference evidence="10" key="1">
    <citation type="submission" date="2025-08" db="UniProtKB">
        <authorList>
            <consortium name="RefSeq"/>
        </authorList>
    </citation>
    <scope>IDENTIFICATION</scope>
    <source>
        <tissue evidence="10">Whole body</tissue>
    </source>
</reference>
<evidence type="ECO:0000313" key="10">
    <source>
        <dbReference type="RefSeq" id="XP_015178578.1"/>
    </source>
</evidence>
<evidence type="ECO:0000256" key="7">
    <source>
        <dbReference type="ARBA" id="ARBA00023288"/>
    </source>
</evidence>
<evidence type="ECO:0000256" key="1">
    <source>
        <dbReference type="ARBA" id="ARBA00004589"/>
    </source>
</evidence>
<accession>A0ABM1IEE1</accession>
<gene>
    <name evidence="10" type="primary">LOC107067503</name>
</gene>
<keyword evidence="6" id="KW-0472">Membrane</keyword>
<comment type="subcellular location">
    <subcellularLocation>
        <location evidence="1">Membrane</location>
        <topology evidence="1">Lipid-anchor</topology>
        <topology evidence="1">GPI-anchor</topology>
    </subcellularLocation>
</comment>
<evidence type="ECO:0000256" key="4">
    <source>
        <dbReference type="ARBA" id="ARBA00022729"/>
    </source>
</evidence>
<evidence type="ECO:0000256" key="6">
    <source>
        <dbReference type="ARBA" id="ARBA00023136"/>
    </source>
</evidence>
<keyword evidence="3" id="KW-0812">Transmembrane</keyword>
<dbReference type="InterPro" id="IPR050975">
    <property type="entry name" value="Sleep_regulator"/>
</dbReference>
<evidence type="ECO:0000313" key="9">
    <source>
        <dbReference type="Proteomes" id="UP000694924"/>
    </source>
</evidence>
<keyword evidence="7" id="KW-0449">Lipoprotein</keyword>
<keyword evidence="2" id="KW-0336">GPI-anchor</keyword>
<proteinExistence type="predicted"/>
<dbReference type="GeneID" id="107067503"/>
<dbReference type="RefSeq" id="XP_015178578.1">
    <property type="nucleotide sequence ID" value="XM_015323092.1"/>
</dbReference>
<keyword evidence="2" id="KW-0325">Glycoprotein</keyword>
<keyword evidence="5" id="KW-1133">Transmembrane helix</keyword>
<feature type="chain" id="PRO_5047432723" evidence="8">
    <location>
        <begin position="24"/>
        <end position="140"/>
    </location>
</feature>
<keyword evidence="9" id="KW-1185">Reference proteome</keyword>
<sequence length="140" mass="16133">MVEYVTVLMIFFFIFNLIKLTSGQNLWCYDCNTDLKNGPQNECNDPYIPGPSMDLIACPRNESYHCLKAVVLYKNVLVTIRACVPSRKIDHYCDHEKHFPNSINECYFCNNYACNGHPSMKPDSIYTLGMIVLMVLSYII</sequence>
<evidence type="ECO:0000256" key="5">
    <source>
        <dbReference type="ARBA" id="ARBA00022989"/>
    </source>
</evidence>
<keyword evidence="4 8" id="KW-0732">Signal</keyword>